<gene>
    <name evidence="3" type="primary">LOC107825014</name>
</gene>
<protein>
    <submittedName>
        <fullName evidence="3">Mitochondrial protein AtMg00820</fullName>
    </submittedName>
</protein>
<dbReference type="GeneID" id="107825014"/>
<feature type="domain" description="Reverse transcriptase Ty1/copia-type" evidence="1">
    <location>
        <begin position="60"/>
        <end position="115"/>
    </location>
</feature>
<dbReference type="PaxDb" id="4097-A0A1S4D235"/>
<evidence type="ECO:0000259" key="1">
    <source>
        <dbReference type="Pfam" id="PF07727"/>
    </source>
</evidence>
<dbReference type="RefSeq" id="XP_016507329.1">
    <property type="nucleotide sequence ID" value="XM_016651843.1"/>
</dbReference>
<dbReference type="OMA" id="FQNDQAN"/>
<dbReference type="KEGG" id="nta:107825014"/>
<dbReference type="Pfam" id="PF07727">
    <property type="entry name" value="RVT_2"/>
    <property type="match status" value="1"/>
</dbReference>
<dbReference type="STRING" id="4097.A0A1S4D235"/>
<dbReference type="AlphaFoldDB" id="A0A1S4D235"/>
<dbReference type="RefSeq" id="XP_016507329.1">
    <property type="nucleotide sequence ID" value="XM_016651843.2"/>
</dbReference>
<reference evidence="3" key="2">
    <citation type="submission" date="2025-08" db="UniProtKB">
        <authorList>
            <consortium name="RefSeq"/>
        </authorList>
    </citation>
    <scope>IDENTIFICATION</scope>
    <source>
        <tissue evidence="3">Leaf</tissue>
    </source>
</reference>
<evidence type="ECO:0000313" key="2">
    <source>
        <dbReference type="Proteomes" id="UP000790787"/>
    </source>
</evidence>
<sequence>MPNLFVNDNDEVPSEELMLTPSTEEPHFQNDQANVEPQEALADPRWTKAMNEEMKALKKNSTWKLVSLPEGKKSVRCKWVYTIKLKADGSIDRYKARLVEKGYTQKYGVDYQETFITSS</sequence>
<name>A0A1S4D235_TOBAC</name>
<dbReference type="Proteomes" id="UP000790787">
    <property type="component" value="Chromosome 21"/>
</dbReference>
<accession>A0A1S4D235</accession>
<reference evidence="2" key="1">
    <citation type="journal article" date="2014" name="Nat. Commun.">
        <title>The tobacco genome sequence and its comparison with those of tomato and potato.</title>
        <authorList>
            <person name="Sierro N."/>
            <person name="Battey J.N."/>
            <person name="Ouadi S."/>
            <person name="Bakaher N."/>
            <person name="Bovet L."/>
            <person name="Willig A."/>
            <person name="Goepfert S."/>
            <person name="Peitsch M.C."/>
            <person name="Ivanov N.V."/>
        </authorList>
    </citation>
    <scope>NUCLEOTIDE SEQUENCE [LARGE SCALE GENOMIC DNA]</scope>
</reference>
<proteinExistence type="predicted"/>
<evidence type="ECO:0000313" key="3">
    <source>
        <dbReference type="RefSeq" id="XP_016507329.1"/>
    </source>
</evidence>
<organism evidence="2 3">
    <name type="scientific">Nicotiana tabacum</name>
    <name type="common">Common tobacco</name>
    <dbReference type="NCBI Taxonomy" id="4097"/>
    <lineage>
        <taxon>Eukaryota</taxon>
        <taxon>Viridiplantae</taxon>
        <taxon>Streptophyta</taxon>
        <taxon>Embryophyta</taxon>
        <taxon>Tracheophyta</taxon>
        <taxon>Spermatophyta</taxon>
        <taxon>Magnoliopsida</taxon>
        <taxon>eudicotyledons</taxon>
        <taxon>Gunneridae</taxon>
        <taxon>Pentapetalae</taxon>
        <taxon>asterids</taxon>
        <taxon>lamiids</taxon>
        <taxon>Solanales</taxon>
        <taxon>Solanaceae</taxon>
        <taxon>Nicotianoideae</taxon>
        <taxon>Nicotianeae</taxon>
        <taxon>Nicotiana</taxon>
    </lineage>
</organism>
<keyword evidence="2" id="KW-1185">Reference proteome</keyword>
<dbReference type="InterPro" id="IPR013103">
    <property type="entry name" value="RVT_2"/>
</dbReference>